<evidence type="ECO:0000256" key="4">
    <source>
        <dbReference type="ARBA" id="ARBA00023136"/>
    </source>
</evidence>
<feature type="domain" description="ABC transmembrane type-1" evidence="6">
    <location>
        <begin position="25"/>
        <end position="271"/>
    </location>
</feature>
<dbReference type="InterPro" id="IPR011527">
    <property type="entry name" value="ABC1_TM_dom"/>
</dbReference>
<organism evidence="7 8">
    <name type="scientific">Vibrio echinoideorum</name>
    <dbReference type="NCBI Taxonomy" id="2100116"/>
    <lineage>
        <taxon>Bacteria</taxon>
        <taxon>Pseudomonadati</taxon>
        <taxon>Pseudomonadota</taxon>
        <taxon>Gammaproteobacteria</taxon>
        <taxon>Vibrionales</taxon>
        <taxon>Vibrionaceae</taxon>
        <taxon>Vibrio</taxon>
    </lineage>
</organism>
<dbReference type="SUPFAM" id="SSF90123">
    <property type="entry name" value="ABC transporter transmembrane region"/>
    <property type="match status" value="1"/>
</dbReference>
<keyword evidence="4 5" id="KW-0472">Membrane</keyword>
<feature type="transmembrane region" description="Helical" evidence="5">
    <location>
        <begin position="145"/>
        <end position="164"/>
    </location>
</feature>
<evidence type="ECO:0000256" key="2">
    <source>
        <dbReference type="ARBA" id="ARBA00022692"/>
    </source>
</evidence>
<evidence type="ECO:0000256" key="3">
    <source>
        <dbReference type="ARBA" id="ARBA00022989"/>
    </source>
</evidence>
<dbReference type="EMBL" id="JBANDX010000001">
    <property type="protein sequence ID" value="MEL0606904.1"/>
    <property type="molecule type" value="Genomic_DNA"/>
</dbReference>
<name>A0ABU9FL20_9VIBR</name>
<keyword evidence="3 5" id="KW-1133">Transmembrane helix</keyword>
<comment type="subcellular location">
    <subcellularLocation>
        <location evidence="1">Cell membrane</location>
        <topology evidence="1">Multi-pass membrane protein</topology>
    </subcellularLocation>
</comment>
<dbReference type="RefSeq" id="WP_341634046.1">
    <property type="nucleotide sequence ID" value="NZ_JBANDX010000001.1"/>
</dbReference>
<evidence type="ECO:0000313" key="8">
    <source>
        <dbReference type="Proteomes" id="UP001377160"/>
    </source>
</evidence>
<accession>A0ABU9FL20</accession>
<evidence type="ECO:0000256" key="5">
    <source>
        <dbReference type="SAM" id="Phobius"/>
    </source>
</evidence>
<feature type="transmembrane region" description="Helical" evidence="5">
    <location>
        <begin position="57"/>
        <end position="76"/>
    </location>
</feature>
<dbReference type="PROSITE" id="PS50929">
    <property type="entry name" value="ABC_TM1F"/>
    <property type="match status" value="1"/>
</dbReference>
<keyword evidence="8" id="KW-1185">Reference proteome</keyword>
<gene>
    <name evidence="7" type="ORF">V8Z71_01190</name>
</gene>
<comment type="caution">
    <text evidence="7">The sequence shown here is derived from an EMBL/GenBank/DDBJ whole genome shotgun (WGS) entry which is preliminary data.</text>
</comment>
<reference evidence="7 8" key="1">
    <citation type="submission" date="2024-02" db="EMBL/GenBank/DDBJ databases">
        <title>Bacteria isolated from the canopy kelp, Nereocystis luetkeana.</title>
        <authorList>
            <person name="Pfister C.A."/>
            <person name="Younker I.T."/>
            <person name="Light S.H."/>
        </authorList>
    </citation>
    <scope>NUCLEOTIDE SEQUENCE [LARGE SCALE GENOMIC DNA]</scope>
    <source>
        <strain evidence="7 8">TI.1.15</strain>
    </source>
</reference>
<keyword evidence="2 5" id="KW-0812">Transmembrane</keyword>
<feature type="transmembrane region" description="Helical" evidence="5">
    <location>
        <begin position="21"/>
        <end position="45"/>
    </location>
</feature>
<evidence type="ECO:0000259" key="6">
    <source>
        <dbReference type="PROSITE" id="PS50929"/>
    </source>
</evidence>
<dbReference type="Gene3D" id="1.20.1560.10">
    <property type="entry name" value="ABC transporter type 1, transmembrane domain"/>
    <property type="match status" value="1"/>
</dbReference>
<dbReference type="Pfam" id="PF13748">
    <property type="entry name" value="ABC_membrane_3"/>
    <property type="match status" value="1"/>
</dbReference>
<sequence length="295" mass="33350">MLFKHPISLLTVIRLNPLKVSVTWLMVLAENVMLILLPLFIGYAIDGVLNQSFQPLMMLALILIVLVIISVIRRFYDTRVYGAIRVKLSNLVERNLRGLSISTKDARLTMSRELVDFLEDDLPALMTAVVQLVATVVILSTFHFSLALCMLFAGISILVIYGVFHRMFTRLNGKFNDQVEQQVKLLNGARLSALRSHFERLKQCEIKLSDTEAVVYGLIFIVLFGAVIGNLWMVSQLIEPTAGQVFSIVTYSLEFVETAVMLPITLQTFSRLTEISQRLNHNSIQQVTKDIPHEI</sequence>
<feature type="transmembrane region" description="Helical" evidence="5">
    <location>
        <begin position="213"/>
        <end position="233"/>
    </location>
</feature>
<feature type="transmembrane region" description="Helical" evidence="5">
    <location>
        <begin position="122"/>
        <end position="139"/>
    </location>
</feature>
<proteinExistence type="predicted"/>
<dbReference type="Proteomes" id="UP001377160">
    <property type="component" value="Unassembled WGS sequence"/>
</dbReference>
<protein>
    <submittedName>
        <fullName evidence="7">ABC transporter six-transmembrane domain-containing protein</fullName>
    </submittedName>
</protein>
<evidence type="ECO:0000256" key="1">
    <source>
        <dbReference type="ARBA" id="ARBA00004651"/>
    </source>
</evidence>
<dbReference type="InterPro" id="IPR036640">
    <property type="entry name" value="ABC1_TM_sf"/>
</dbReference>
<evidence type="ECO:0000313" key="7">
    <source>
        <dbReference type="EMBL" id="MEL0606904.1"/>
    </source>
</evidence>